<dbReference type="Proteomes" id="UP000035062">
    <property type="component" value="Unassembled WGS sequence"/>
</dbReference>
<name>I9DSK4_9ALTE</name>
<keyword evidence="2" id="KW-1185">Reference proteome</keyword>
<proteinExistence type="predicted"/>
<reference evidence="1 2" key="1">
    <citation type="journal article" date="2012" name="J. Bacteriol.">
        <title>Genome Sequence of Pectin-Degrading Alishewanella agri, Isolated from Landfill Soil.</title>
        <authorList>
            <person name="Kim J."/>
            <person name="Jung J."/>
            <person name="Sung J.S."/>
            <person name="Chun J."/>
            <person name="Park W."/>
        </authorList>
    </citation>
    <scope>NUCLEOTIDE SEQUENCE [LARGE SCALE GENOMIC DNA]</scope>
    <source>
        <strain evidence="1 2">BL06</strain>
    </source>
</reference>
<organism evidence="1 2">
    <name type="scientific">Alishewanella agri BL06</name>
    <dbReference type="NCBI Taxonomy" id="1195246"/>
    <lineage>
        <taxon>Bacteria</taxon>
        <taxon>Pseudomonadati</taxon>
        <taxon>Pseudomonadota</taxon>
        <taxon>Gammaproteobacteria</taxon>
        <taxon>Alteromonadales</taxon>
        <taxon>Alteromonadaceae</taxon>
        <taxon>Alishewanella</taxon>
    </lineage>
</organism>
<dbReference type="EMBL" id="AKKU01000015">
    <property type="protein sequence ID" value="EIW89065.1"/>
    <property type="molecule type" value="Genomic_DNA"/>
</dbReference>
<evidence type="ECO:0008006" key="3">
    <source>
        <dbReference type="Google" id="ProtNLM"/>
    </source>
</evidence>
<dbReference type="AlphaFoldDB" id="I9DSK4"/>
<sequence length="317" mass="35656">MKKTLLFSVGALLLAAGSYFYVNYQAEKLIASQIDVLNTSYAEMAKQGLMPAVELKYSGIRANFWRDHYRLFGLQLKVAGVGAVAEVGRLSLRGFKPGQLSEQGQLRVQELRLTDLVQLMLPPEAAQLLAESPLWLDYRYQYLPAQDQLLLQQQLQIEQSLQLDIQLQLGGVQALWQLGNELAAMDVPAQQEFSQSEAYKSRLQQAFASLTLQSGEFTLENNGYLQKLQPVLASQPATAQLAAIKPQLELYVQSTELVTERIRENLLLFISNPQRVKLSFNLQRPLTWQQLQSGELAEELTTPEQWVAFTGLLVEAN</sequence>
<dbReference type="PATRIC" id="fig|1195246.3.peg.1928"/>
<accession>I9DSK4</accession>
<evidence type="ECO:0000313" key="2">
    <source>
        <dbReference type="Proteomes" id="UP000035062"/>
    </source>
</evidence>
<evidence type="ECO:0000313" key="1">
    <source>
        <dbReference type="EMBL" id="EIW89065.1"/>
    </source>
</evidence>
<protein>
    <recommendedName>
        <fullName evidence="3">DUF945 domain-containing protein</fullName>
    </recommendedName>
</protein>
<dbReference type="RefSeq" id="WP_008984798.1">
    <property type="nucleotide sequence ID" value="NZ_AKKU01000015.1"/>
</dbReference>
<dbReference type="STRING" id="1195246.AGRI_09765"/>
<comment type="caution">
    <text evidence="1">The sequence shown here is derived from an EMBL/GenBank/DDBJ whole genome shotgun (WGS) entry which is preliminary data.</text>
</comment>
<gene>
    <name evidence="1" type="ORF">AGRI_09765</name>
</gene>